<proteinExistence type="predicted"/>
<comment type="caution">
    <text evidence="2">The sequence shown here is derived from an EMBL/GenBank/DDBJ whole genome shotgun (WGS) entry which is preliminary data.</text>
</comment>
<accession>A0A554WVP7</accession>
<keyword evidence="3" id="KW-1185">Reference proteome</keyword>
<evidence type="ECO:0000313" key="3">
    <source>
        <dbReference type="Proteomes" id="UP000318542"/>
    </source>
</evidence>
<sequence>MTGRAYPLRRMVMGVLMATVAGGVSAQTVPECEHEAEVKERFLPVSLLTGTPAPPDDALRMDPVQRRYPFVATVEGGGAPRMQETTLEGPVEYRTAYGPTVQAYRRTVPDAREVVAITFEGEAMGRVEDSRIGAMREAKFPIGRWKQGETRTFTVTYYTPRGTFENRTSITIEKLSCRYEGTAGAVQFRWKVEDGRRGDYRYVFAPGRGLVMVHVFKRAGS</sequence>
<keyword evidence="1" id="KW-0732">Signal</keyword>
<dbReference type="RefSeq" id="WP_143904450.1">
    <property type="nucleotide sequence ID" value="NZ_VJOL01000085.1"/>
</dbReference>
<gene>
    <name evidence="2" type="ORF">Tther_02523</name>
</gene>
<name>A0A554WVP7_9BURK</name>
<feature type="signal peptide" evidence="1">
    <location>
        <begin position="1"/>
        <end position="26"/>
    </location>
</feature>
<organism evidence="2 3">
    <name type="scientific">Tepidimonas thermarum</name>
    <dbReference type="NCBI Taxonomy" id="335431"/>
    <lineage>
        <taxon>Bacteria</taxon>
        <taxon>Pseudomonadati</taxon>
        <taxon>Pseudomonadota</taxon>
        <taxon>Betaproteobacteria</taxon>
        <taxon>Burkholderiales</taxon>
        <taxon>Tepidimonas</taxon>
    </lineage>
</organism>
<reference evidence="2 3" key="1">
    <citation type="submission" date="2019-07" db="EMBL/GenBank/DDBJ databases">
        <title>Tepidimonas thermarum AA-1 draft genome.</title>
        <authorList>
            <person name="Da Costa M.S."/>
            <person name="Froufe H.J.C."/>
            <person name="Egas C."/>
            <person name="Albuquerque L."/>
        </authorList>
    </citation>
    <scope>NUCLEOTIDE SEQUENCE [LARGE SCALE GENOMIC DNA]</scope>
    <source>
        <strain evidence="2 3">AA-1</strain>
    </source>
</reference>
<dbReference type="EMBL" id="VJOL01000085">
    <property type="protein sequence ID" value="TSE27651.1"/>
    <property type="molecule type" value="Genomic_DNA"/>
</dbReference>
<protein>
    <submittedName>
        <fullName evidence="2">Uncharacterized protein</fullName>
    </submittedName>
</protein>
<feature type="chain" id="PRO_5022201628" evidence="1">
    <location>
        <begin position="27"/>
        <end position="221"/>
    </location>
</feature>
<evidence type="ECO:0000313" key="2">
    <source>
        <dbReference type="EMBL" id="TSE27651.1"/>
    </source>
</evidence>
<dbReference type="AlphaFoldDB" id="A0A554WVP7"/>
<evidence type="ECO:0000256" key="1">
    <source>
        <dbReference type="SAM" id="SignalP"/>
    </source>
</evidence>
<dbReference type="OrthoDB" id="8893391at2"/>
<dbReference type="Proteomes" id="UP000318542">
    <property type="component" value="Unassembled WGS sequence"/>
</dbReference>